<dbReference type="AlphaFoldDB" id="A0A453AP63"/>
<reference evidence="1" key="4">
    <citation type="submission" date="2019-03" db="UniProtKB">
        <authorList>
            <consortium name="EnsemblPlants"/>
        </authorList>
    </citation>
    <scope>IDENTIFICATION</scope>
</reference>
<keyword evidence="2" id="KW-1185">Reference proteome</keyword>
<reference evidence="1" key="3">
    <citation type="journal article" date="2017" name="Nature">
        <title>Genome sequence of the progenitor of the wheat D genome Aegilops tauschii.</title>
        <authorList>
            <person name="Luo M.C."/>
            <person name="Gu Y.Q."/>
            <person name="Puiu D."/>
            <person name="Wang H."/>
            <person name="Twardziok S.O."/>
            <person name="Deal K.R."/>
            <person name="Huo N."/>
            <person name="Zhu T."/>
            <person name="Wang L."/>
            <person name="Wang Y."/>
            <person name="McGuire P.E."/>
            <person name="Liu S."/>
            <person name="Long H."/>
            <person name="Ramasamy R.K."/>
            <person name="Rodriguez J.C."/>
            <person name="Van S.L."/>
            <person name="Yuan L."/>
            <person name="Wang Z."/>
            <person name="Xia Z."/>
            <person name="Xiao L."/>
            <person name="Anderson O.D."/>
            <person name="Ouyang S."/>
            <person name="Liang Y."/>
            <person name="Zimin A.V."/>
            <person name="Pertea G."/>
            <person name="Qi P."/>
            <person name="Bennetzen J.L."/>
            <person name="Dai X."/>
            <person name="Dawson M.W."/>
            <person name="Muller H.G."/>
            <person name="Kugler K."/>
            <person name="Rivarola-Duarte L."/>
            <person name="Spannagl M."/>
            <person name="Mayer K.F.X."/>
            <person name="Lu F.H."/>
            <person name="Bevan M.W."/>
            <person name="Leroy P."/>
            <person name="Li P."/>
            <person name="You F.M."/>
            <person name="Sun Q."/>
            <person name="Liu Z."/>
            <person name="Lyons E."/>
            <person name="Wicker T."/>
            <person name="Salzberg S.L."/>
            <person name="Devos K.M."/>
            <person name="Dvorak J."/>
        </authorList>
    </citation>
    <scope>NUCLEOTIDE SEQUENCE [LARGE SCALE GENOMIC DNA]</scope>
    <source>
        <strain evidence="1">cv. AL8/78</strain>
    </source>
</reference>
<evidence type="ECO:0008006" key="3">
    <source>
        <dbReference type="Google" id="ProtNLM"/>
    </source>
</evidence>
<accession>A0A453AP63</accession>
<dbReference type="Proteomes" id="UP000015105">
    <property type="component" value="Chromosome 2D"/>
</dbReference>
<proteinExistence type="predicted"/>
<dbReference type="PANTHER" id="PTHR36617">
    <property type="entry name" value="PROTEIN, PUTATIVE-RELATED"/>
    <property type="match status" value="1"/>
</dbReference>
<protein>
    <recommendedName>
        <fullName evidence="3">Reverse transcriptase zinc-binding domain-containing protein</fullName>
    </recommendedName>
</protein>
<reference evidence="1" key="5">
    <citation type="journal article" date="2021" name="G3 (Bethesda)">
        <title>Aegilops tauschii genome assembly Aet v5.0 features greater sequence contiguity and improved annotation.</title>
        <authorList>
            <person name="Wang L."/>
            <person name="Zhu T."/>
            <person name="Rodriguez J.C."/>
            <person name="Deal K.R."/>
            <person name="Dubcovsky J."/>
            <person name="McGuire P.E."/>
            <person name="Lux T."/>
            <person name="Spannagl M."/>
            <person name="Mayer K.F.X."/>
            <person name="Baldrich P."/>
            <person name="Meyers B.C."/>
            <person name="Huo N."/>
            <person name="Gu Y.Q."/>
            <person name="Zhou H."/>
            <person name="Devos K.M."/>
            <person name="Bennetzen J.L."/>
            <person name="Unver T."/>
            <person name="Budak H."/>
            <person name="Gulick P.J."/>
            <person name="Galiba G."/>
            <person name="Kalapos B."/>
            <person name="Nelson D.R."/>
            <person name="Li P."/>
            <person name="You F.M."/>
            <person name="Luo M.C."/>
            <person name="Dvorak J."/>
        </authorList>
    </citation>
    <scope>NUCLEOTIDE SEQUENCE [LARGE SCALE GENOMIC DNA]</scope>
    <source>
        <strain evidence="1">cv. AL8/78</strain>
    </source>
</reference>
<name>A0A453AP63_AEGTS</name>
<dbReference type="PANTHER" id="PTHR36617:SF14">
    <property type="entry name" value="REVERSE TRANSCRIPTASE ZINC-BINDING DOMAIN-CONTAINING PROTEIN"/>
    <property type="match status" value="1"/>
</dbReference>
<organism evidence="1 2">
    <name type="scientific">Aegilops tauschii subsp. strangulata</name>
    <name type="common">Goatgrass</name>
    <dbReference type="NCBI Taxonomy" id="200361"/>
    <lineage>
        <taxon>Eukaryota</taxon>
        <taxon>Viridiplantae</taxon>
        <taxon>Streptophyta</taxon>
        <taxon>Embryophyta</taxon>
        <taxon>Tracheophyta</taxon>
        <taxon>Spermatophyta</taxon>
        <taxon>Magnoliopsida</taxon>
        <taxon>Liliopsida</taxon>
        <taxon>Poales</taxon>
        <taxon>Poaceae</taxon>
        <taxon>BOP clade</taxon>
        <taxon>Pooideae</taxon>
        <taxon>Triticodae</taxon>
        <taxon>Triticeae</taxon>
        <taxon>Triticinae</taxon>
        <taxon>Aegilops</taxon>
    </lineage>
</organism>
<evidence type="ECO:0000313" key="2">
    <source>
        <dbReference type="Proteomes" id="UP000015105"/>
    </source>
</evidence>
<evidence type="ECO:0000313" key="1">
    <source>
        <dbReference type="EnsemblPlants" id="AET2Gv20214800.1"/>
    </source>
</evidence>
<dbReference type="EnsemblPlants" id="AET2Gv20214800.1">
    <property type="protein sequence ID" value="AET2Gv20214800.1"/>
    <property type="gene ID" value="AET2Gv20214800"/>
</dbReference>
<reference evidence="2" key="2">
    <citation type="journal article" date="2017" name="Nat. Plants">
        <title>The Aegilops tauschii genome reveals multiple impacts of transposons.</title>
        <authorList>
            <person name="Zhao G."/>
            <person name="Zou C."/>
            <person name="Li K."/>
            <person name="Wang K."/>
            <person name="Li T."/>
            <person name="Gao L."/>
            <person name="Zhang X."/>
            <person name="Wang H."/>
            <person name="Yang Z."/>
            <person name="Liu X."/>
            <person name="Jiang W."/>
            <person name="Mao L."/>
            <person name="Kong X."/>
            <person name="Jiao Y."/>
            <person name="Jia J."/>
        </authorList>
    </citation>
    <scope>NUCLEOTIDE SEQUENCE [LARGE SCALE GENOMIC DNA]</scope>
    <source>
        <strain evidence="2">cv. AL8/78</strain>
    </source>
</reference>
<sequence>MKVKLSLFHRTKFIIGNGASMRFWEDTWLGETPLAIQYPSLYRIIQRREVFVATVLQSIPLNIQFRRALVGNR</sequence>
<dbReference type="Gramene" id="AET2Gv20214800.1">
    <property type="protein sequence ID" value="AET2Gv20214800.1"/>
    <property type="gene ID" value="AET2Gv20214800"/>
</dbReference>
<reference evidence="2" key="1">
    <citation type="journal article" date="2014" name="Science">
        <title>Ancient hybridizations among the ancestral genomes of bread wheat.</title>
        <authorList>
            <consortium name="International Wheat Genome Sequencing Consortium,"/>
            <person name="Marcussen T."/>
            <person name="Sandve S.R."/>
            <person name="Heier L."/>
            <person name="Spannagl M."/>
            <person name="Pfeifer M."/>
            <person name="Jakobsen K.S."/>
            <person name="Wulff B.B."/>
            <person name="Steuernagel B."/>
            <person name="Mayer K.F."/>
            <person name="Olsen O.A."/>
        </authorList>
    </citation>
    <scope>NUCLEOTIDE SEQUENCE [LARGE SCALE GENOMIC DNA]</scope>
    <source>
        <strain evidence="2">cv. AL8/78</strain>
    </source>
</reference>